<comment type="caution">
    <text evidence="1">The sequence shown here is derived from an EMBL/GenBank/DDBJ whole genome shotgun (WGS) entry which is preliminary data.</text>
</comment>
<protein>
    <submittedName>
        <fullName evidence="1">Uncharacterized protein</fullName>
    </submittedName>
</protein>
<dbReference type="Proteomes" id="UP001482620">
    <property type="component" value="Unassembled WGS sequence"/>
</dbReference>
<organism evidence="1 2">
    <name type="scientific">Ilyodon furcidens</name>
    <name type="common">goldbreast splitfin</name>
    <dbReference type="NCBI Taxonomy" id="33524"/>
    <lineage>
        <taxon>Eukaryota</taxon>
        <taxon>Metazoa</taxon>
        <taxon>Chordata</taxon>
        <taxon>Craniata</taxon>
        <taxon>Vertebrata</taxon>
        <taxon>Euteleostomi</taxon>
        <taxon>Actinopterygii</taxon>
        <taxon>Neopterygii</taxon>
        <taxon>Teleostei</taxon>
        <taxon>Neoteleostei</taxon>
        <taxon>Acanthomorphata</taxon>
        <taxon>Ovalentaria</taxon>
        <taxon>Atherinomorphae</taxon>
        <taxon>Cyprinodontiformes</taxon>
        <taxon>Goodeidae</taxon>
        <taxon>Ilyodon</taxon>
    </lineage>
</organism>
<keyword evidence="2" id="KW-1185">Reference proteome</keyword>
<gene>
    <name evidence="1" type="ORF">ILYODFUR_013043</name>
</gene>
<reference evidence="1 2" key="1">
    <citation type="submission" date="2021-06" db="EMBL/GenBank/DDBJ databases">
        <authorList>
            <person name="Palmer J.M."/>
        </authorList>
    </citation>
    <scope>NUCLEOTIDE SEQUENCE [LARGE SCALE GENOMIC DNA]</scope>
    <source>
        <strain evidence="2">if_2019</strain>
        <tissue evidence="1">Muscle</tissue>
    </source>
</reference>
<accession>A0ABV0U813</accession>
<evidence type="ECO:0000313" key="1">
    <source>
        <dbReference type="EMBL" id="MEQ2240268.1"/>
    </source>
</evidence>
<proteinExistence type="predicted"/>
<sequence length="137" mass="15017">MAFKNLAPSACQSQYITGETQADSGQNPGVGQALEPGHVCGSGLRYKKNNPCLAEHPGSAGLSLKEVCFLDCRKSVSCFDGRGTLFSVFWIHSSRRIRFIEWSEIALPAVVEENSMEKENTGWQEDVLNNCPCTTTE</sequence>
<name>A0ABV0U813_9TELE</name>
<dbReference type="EMBL" id="JAHRIQ010058974">
    <property type="protein sequence ID" value="MEQ2240268.1"/>
    <property type="molecule type" value="Genomic_DNA"/>
</dbReference>
<evidence type="ECO:0000313" key="2">
    <source>
        <dbReference type="Proteomes" id="UP001482620"/>
    </source>
</evidence>